<dbReference type="AlphaFoldDB" id="A0A1W5IX03"/>
<accession>A0A1W5IX03</accession>
<feature type="transmembrane region" description="Helical" evidence="1">
    <location>
        <begin position="143"/>
        <end position="162"/>
    </location>
</feature>
<evidence type="ECO:0000313" key="2">
    <source>
        <dbReference type="EMBL" id="ALK26533.1"/>
    </source>
</evidence>
<feature type="transmembrane region" description="Helical" evidence="1">
    <location>
        <begin position="62"/>
        <end position="82"/>
    </location>
</feature>
<keyword evidence="2" id="KW-0496">Mitochondrion</keyword>
<feature type="transmembrane region" description="Helical" evidence="1">
    <location>
        <begin position="7"/>
        <end position="24"/>
    </location>
</feature>
<gene>
    <name evidence="2" type="primary">ND2</name>
</gene>
<sequence length="290" mass="32992">MRFANVGLAGFSVFASTIFIFFSSCVDSLFGFWVFLELAGLGAVPAFFLLLGSGLSGVYTGLFNYVIVSALSSVCFVSGFIFGGLFNFIVLGFIVKLGLFPFMFWVYRVYSVSNWLFIFLLSVVLKYPVLYFGYILGGAAVEILIVDCLSTVVVCGIAFWVWSNSWQFVWCHMSLSSVATLLFACYSGDFLICWFIFLYYSVWALLCVCYFYSLPFDRSYSRSVWLFCFLLLVTPLSFPLFYKLAVCVALFYSSLYLLLAWAFYSFSEQFFLFKLCGDVTRQGVINNWFS</sequence>
<keyword evidence="1" id="KW-0472">Membrane</keyword>
<feature type="transmembrane region" description="Helical" evidence="1">
    <location>
        <begin position="192"/>
        <end position="212"/>
    </location>
</feature>
<name>A0A1W5IX03_9CEST</name>
<dbReference type="EMBL" id="KR676560">
    <property type="protein sequence ID" value="ALK26533.1"/>
    <property type="molecule type" value="Genomic_DNA"/>
</dbReference>
<feature type="transmembrane region" description="Helical" evidence="1">
    <location>
        <begin position="114"/>
        <end position="137"/>
    </location>
</feature>
<keyword evidence="1" id="KW-1133">Transmembrane helix</keyword>
<feature type="transmembrane region" description="Helical" evidence="1">
    <location>
        <begin position="88"/>
        <end position="107"/>
    </location>
</feature>
<feature type="transmembrane region" description="Helical" evidence="1">
    <location>
        <begin position="224"/>
        <end position="242"/>
    </location>
</feature>
<reference evidence="2" key="1">
    <citation type="submission" date="2015-05" db="EMBL/GenBank/DDBJ databases">
        <title>Sequence Analysis of the Complete Mitochondrial Genome of Khawia sinensis in Cyprinus carpio.</title>
        <authorList>
            <person name="Fang R."/>
            <person name="Chen L."/>
        </authorList>
    </citation>
    <scope>NUCLEOTIDE SEQUENCE</scope>
</reference>
<proteinExistence type="predicted"/>
<keyword evidence="1" id="KW-0812">Transmembrane</keyword>
<feature type="transmembrane region" description="Helical" evidence="1">
    <location>
        <begin position="30"/>
        <end position="50"/>
    </location>
</feature>
<dbReference type="PROSITE" id="PS51257">
    <property type="entry name" value="PROKAR_LIPOPROTEIN"/>
    <property type="match status" value="1"/>
</dbReference>
<evidence type="ECO:0000256" key="1">
    <source>
        <dbReference type="SAM" id="Phobius"/>
    </source>
</evidence>
<dbReference type="CTD" id="4536"/>
<feature type="transmembrane region" description="Helical" evidence="1">
    <location>
        <begin position="169"/>
        <end position="186"/>
    </location>
</feature>
<dbReference type="RefSeq" id="YP_009370869.1">
    <property type="nucleotide sequence ID" value="NC_034800.1"/>
</dbReference>
<protein>
    <submittedName>
        <fullName evidence="2">NADH dehydrogenase subunit 2</fullName>
    </submittedName>
</protein>
<dbReference type="GeneID" id="32888206"/>
<geneLocation type="mitochondrion" evidence="2"/>
<feature type="transmembrane region" description="Helical" evidence="1">
    <location>
        <begin position="248"/>
        <end position="266"/>
    </location>
</feature>
<organism evidence="2">
    <name type="scientific">Khawia sinensis</name>
    <dbReference type="NCBI Taxonomy" id="125900"/>
    <lineage>
        <taxon>Eukaryota</taxon>
        <taxon>Metazoa</taxon>
        <taxon>Spiralia</taxon>
        <taxon>Lophotrochozoa</taxon>
        <taxon>Platyhelminthes</taxon>
        <taxon>Cestoda</taxon>
        <taxon>Eucestoda</taxon>
        <taxon>Caryophyllidea</taxon>
        <taxon>Lytocestidae</taxon>
        <taxon>Khawia</taxon>
    </lineage>
</organism>